<name>A0A814M5N7_9BILA</name>
<sequence>MFSLRTTTATDMANVIVNEVICRYGCPKFILLGRDLRIPMDVILGVHTTGSPKLPALGLSTTNTIQIGLLNQAVGGINTELKLIAEQLKSGSARLTHMEQGQARLGAELKKTEEMYNKTVTIVSELPTDYKYLNDKINYVKQETDHRIDKLERRMEGMFLYTVMNNILHNQFSLGFLAPEDITLAIQDVIQRENPTFGPAARQLALSVYVTQLIIQQHVEFVPAVFYLRDPDEGSIIFLYLN</sequence>
<dbReference type="EMBL" id="CAJOBC010004778">
    <property type="protein sequence ID" value="CAF3840417.1"/>
    <property type="molecule type" value="Genomic_DNA"/>
</dbReference>
<evidence type="ECO:0000313" key="3">
    <source>
        <dbReference type="Proteomes" id="UP000663829"/>
    </source>
</evidence>
<evidence type="ECO:0000313" key="1">
    <source>
        <dbReference type="EMBL" id="CAF1073564.1"/>
    </source>
</evidence>
<protein>
    <submittedName>
        <fullName evidence="1">Uncharacterized protein</fullName>
    </submittedName>
</protein>
<gene>
    <name evidence="1" type="ORF">GPM918_LOCUS17401</name>
    <name evidence="2" type="ORF">SRO942_LOCUS17402</name>
</gene>
<comment type="caution">
    <text evidence="1">The sequence shown here is derived from an EMBL/GenBank/DDBJ whole genome shotgun (WGS) entry which is preliminary data.</text>
</comment>
<keyword evidence="3" id="KW-1185">Reference proteome</keyword>
<dbReference type="EMBL" id="CAJNOQ010004777">
    <property type="protein sequence ID" value="CAF1073564.1"/>
    <property type="molecule type" value="Genomic_DNA"/>
</dbReference>
<accession>A0A814M5N7</accession>
<evidence type="ECO:0000313" key="2">
    <source>
        <dbReference type="EMBL" id="CAF3840417.1"/>
    </source>
</evidence>
<dbReference type="Proteomes" id="UP000681722">
    <property type="component" value="Unassembled WGS sequence"/>
</dbReference>
<proteinExistence type="predicted"/>
<dbReference type="Proteomes" id="UP000663829">
    <property type="component" value="Unassembled WGS sequence"/>
</dbReference>
<organism evidence="1 3">
    <name type="scientific">Didymodactylos carnosus</name>
    <dbReference type="NCBI Taxonomy" id="1234261"/>
    <lineage>
        <taxon>Eukaryota</taxon>
        <taxon>Metazoa</taxon>
        <taxon>Spiralia</taxon>
        <taxon>Gnathifera</taxon>
        <taxon>Rotifera</taxon>
        <taxon>Eurotatoria</taxon>
        <taxon>Bdelloidea</taxon>
        <taxon>Philodinida</taxon>
        <taxon>Philodinidae</taxon>
        <taxon>Didymodactylos</taxon>
    </lineage>
</organism>
<reference evidence="1" key="1">
    <citation type="submission" date="2021-02" db="EMBL/GenBank/DDBJ databases">
        <authorList>
            <person name="Nowell W R."/>
        </authorList>
    </citation>
    <scope>NUCLEOTIDE SEQUENCE</scope>
</reference>
<dbReference type="AlphaFoldDB" id="A0A814M5N7"/>